<dbReference type="EMBL" id="PKMF04001064">
    <property type="protein sequence ID" value="KAK7814762.1"/>
    <property type="molecule type" value="Genomic_DNA"/>
</dbReference>
<evidence type="ECO:0000256" key="2">
    <source>
        <dbReference type="ARBA" id="ARBA00005982"/>
    </source>
</evidence>
<evidence type="ECO:0000256" key="5">
    <source>
        <dbReference type="ARBA" id="ARBA00023136"/>
    </source>
</evidence>
<comment type="similarity">
    <text evidence="2">Belongs to the major facilitator superfamily. Proton-dependent oligopeptide transporter (POT/PTR) (TC 2.A.17) family.</text>
</comment>
<sequence>MRGRCRRVKEWFHNNYIFFSPKAFFILGLVLSQSFAEYAAVCCLIVYFTHKWKKQHLPEAVAIIKVQDGVTIVLSHFLAYVADSCMGRFKVVFFTTVAYILGLTLLWCSAKYHSPTGEINGFYAGAVILVVGMAGQNLPLRAFLADQLSDEIGNPTEEKQEEIDDRTDILWRVARFSGATIALVSLPNAKWEMAFRVSALVMGATLLLFLFGYGLSFYKLHKPDGSSSRIILRVLMAARHNWSRNYPRTEKGFYWENYKSQPGLIEKSHGQTYLLPKVLFLSFLGCSLVAATGNTFFYEQTSNMDFYIANNIKVPLNVLFALRSIIRDIIPYMFWSKKARQQHVTRIRIGVGMICSALCCFVAWQVEVHRLYLIEEENIDPIDSNQTISMSVLWLFPQFILLGLMDGLASDGLQEFFYKHVATSMRSYGSQFNDCVLGIGNFISLPFVLGLRSWFKDTINTSHVDKYYLTLAILSSVFFVFYVYASSSITSVHMGSPSNDEESNESLEDGTDELADQSGSTRNIAPCSQRSNPMGNASEGVELNEIKVDGNDDTTRSVSSPLRRRKNVATAMTAIGFSMRLFDRFSRESPANIAGSPESMEETLLQSQALTEAENELLDDDEPGSQ</sequence>
<dbReference type="InterPro" id="IPR036259">
    <property type="entry name" value="MFS_trans_sf"/>
</dbReference>
<reference evidence="8 9" key="1">
    <citation type="journal article" date="2018" name="Sci. Data">
        <title>The draft genome sequence of cork oak.</title>
        <authorList>
            <person name="Ramos A.M."/>
            <person name="Usie A."/>
            <person name="Barbosa P."/>
            <person name="Barros P.M."/>
            <person name="Capote T."/>
            <person name="Chaves I."/>
            <person name="Simoes F."/>
            <person name="Abreu I."/>
            <person name="Carrasquinho I."/>
            <person name="Faro C."/>
            <person name="Guimaraes J.B."/>
            <person name="Mendonca D."/>
            <person name="Nobrega F."/>
            <person name="Rodrigues L."/>
            <person name="Saibo N.J.M."/>
            <person name="Varela M.C."/>
            <person name="Egas C."/>
            <person name="Matos J."/>
            <person name="Miguel C.M."/>
            <person name="Oliveira M.M."/>
            <person name="Ricardo C.P."/>
            <person name="Goncalves S."/>
        </authorList>
    </citation>
    <scope>NUCLEOTIDE SEQUENCE [LARGE SCALE GENOMIC DNA]</scope>
    <source>
        <strain evidence="9">cv. HL8</strain>
    </source>
</reference>
<dbReference type="AlphaFoldDB" id="A0AAW0IK21"/>
<dbReference type="GO" id="GO:0016020">
    <property type="term" value="C:membrane"/>
    <property type="evidence" value="ECO:0007669"/>
    <property type="project" value="UniProtKB-SubCell"/>
</dbReference>
<evidence type="ECO:0000256" key="1">
    <source>
        <dbReference type="ARBA" id="ARBA00004141"/>
    </source>
</evidence>
<feature type="transmembrane region" description="Helical" evidence="7">
    <location>
        <begin position="467"/>
        <end position="485"/>
    </location>
</feature>
<gene>
    <name evidence="8" type="primary">NPF5.4_3</name>
    <name evidence="8" type="ORF">CFP56_002616</name>
</gene>
<feature type="transmembrane region" description="Helical" evidence="7">
    <location>
        <begin position="278"/>
        <end position="298"/>
    </location>
</feature>
<comment type="caution">
    <text evidence="8">The sequence shown here is derived from an EMBL/GenBank/DDBJ whole genome shotgun (WGS) entry which is preliminary data.</text>
</comment>
<organism evidence="8 9">
    <name type="scientific">Quercus suber</name>
    <name type="common">Cork oak</name>
    <dbReference type="NCBI Taxonomy" id="58331"/>
    <lineage>
        <taxon>Eukaryota</taxon>
        <taxon>Viridiplantae</taxon>
        <taxon>Streptophyta</taxon>
        <taxon>Embryophyta</taxon>
        <taxon>Tracheophyta</taxon>
        <taxon>Spermatophyta</taxon>
        <taxon>Magnoliopsida</taxon>
        <taxon>eudicotyledons</taxon>
        <taxon>Gunneridae</taxon>
        <taxon>Pentapetalae</taxon>
        <taxon>rosids</taxon>
        <taxon>fabids</taxon>
        <taxon>Fagales</taxon>
        <taxon>Fagaceae</taxon>
        <taxon>Quercus</taxon>
    </lineage>
</organism>
<keyword evidence="3 7" id="KW-0812">Transmembrane</keyword>
<evidence type="ECO:0000256" key="7">
    <source>
        <dbReference type="SAM" id="Phobius"/>
    </source>
</evidence>
<feature type="transmembrane region" description="Helical" evidence="7">
    <location>
        <begin position="193"/>
        <end position="218"/>
    </location>
</feature>
<feature type="compositionally biased region" description="Polar residues" evidence="6">
    <location>
        <begin position="517"/>
        <end position="535"/>
    </location>
</feature>
<feature type="transmembrane region" description="Helical" evidence="7">
    <location>
        <begin position="23"/>
        <end position="48"/>
    </location>
</feature>
<evidence type="ECO:0000313" key="8">
    <source>
        <dbReference type="EMBL" id="KAK7814762.1"/>
    </source>
</evidence>
<evidence type="ECO:0000256" key="6">
    <source>
        <dbReference type="SAM" id="MobiDB-lite"/>
    </source>
</evidence>
<comment type="subcellular location">
    <subcellularLocation>
        <location evidence="1">Membrane</location>
        <topology evidence="1">Multi-pass membrane protein</topology>
    </subcellularLocation>
</comment>
<feature type="transmembrane region" description="Helical" evidence="7">
    <location>
        <begin position="347"/>
        <end position="366"/>
    </location>
</feature>
<feature type="compositionally biased region" description="Acidic residues" evidence="6">
    <location>
        <begin position="499"/>
        <end position="515"/>
    </location>
</feature>
<dbReference type="GO" id="GO:0022857">
    <property type="term" value="F:transmembrane transporter activity"/>
    <property type="evidence" value="ECO:0007669"/>
    <property type="project" value="InterPro"/>
</dbReference>
<feature type="region of interest" description="Disordered" evidence="6">
    <location>
        <begin position="491"/>
        <end position="562"/>
    </location>
</feature>
<keyword evidence="9" id="KW-1185">Reference proteome</keyword>
<evidence type="ECO:0000256" key="3">
    <source>
        <dbReference type="ARBA" id="ARBA00022692"/>
    </source>
</evidence>
<evidence type="ECO:0000313" key="9">
    <source>
        <dbReference type="Proteomes" id="UP000237347"/>
    </source>
</evidence>
<dbReference type="Pfam" id="PF00854">
    <property type="entry name" value="PTR2"/>
    <property type="match status" value="1"/>
</dbReference>
<keyword evidence="5 7" id="KW-0472">Membrane</keyword>
<evidence type="ECO:0000256" key="4">
    <source>
        <dbReference type="ARBA" id="ARBA00022989"/>
    </source>
</evidence>
<dbReference type="SUPFAM" id="SSF103473">
    <property type="entry name" value="MFS general substrate transporter"/>
    <property type="match status" value="2"/>
</dbReference>
<proteinExistence type="inferred from homology"/>
<feature type="transmembrane region" description="Helical" evidence="7">
    <location>
        <begin position="435"/>
        <end position="455"/>
    </location>
</feature>
<name>A0AAW0IK21_QUESU</name>
<keyword evidence="4 7" id="KW-1133">Transmembrane helix</keyword>
<accession>A0AAW0IK21</accession>
<dbReference type="PANTHER" id="PTHR11654">
    <property type="entry name" value="OLIGOPEPTIDE TRANSPORTER-RELATED"/>
    <property type="match status" value="1"/>
</dbReference>
<dbReference type="Gene3D" id="1.20.1250.20">
    <property type="entry name" value="MFS general substrate transporter like domains"/>
    <property type="match status" value="1"/>
</dbReference>
<protein>
    <submittedName>
        <fullName evidence="8">Protein nrt1/ ptr family 5.4</fullName>
    </submittedName>
</protein>
<feature type="transmembrane region" description="Helical" evidence="7">
    <location>
        <begin position="91"/>
        <end position="110"/>
    </location>
</feature>
<feature type="compositionally biased region" description="Basic and acidic residues" evidence="6">
    <location>
        <begin position="544"/>
        <end position="555"/>
    </location>
</feature>
<feature type="transmembrane region" description="Helical" evidence="7">
    <location>
        <begin position="122"/>
        <end position="140"/>
    </location>
</feature>
<dbReference type="Proteomes" id="UP000237347">
    <property type="component" value="Unassembled WGS sequence"/>
</dbReference>
<dbReference type="InterPro" id="IPR000109">
    <property type="entry name" value="POT_fam"/>
</dbReference>